<evidence type="ECO:0000313" key="2">
    <source>
        <dbReference type="Proteomes" id="UP000326799"/>
    </source>
</evidence>
<keyword evidence="2" id="KW-1185">Reference proteome</keyword>
<gene>
    <name evidence="1" type="ORF">BDV33DRAFT_199343</name>
</gene>
<proteinExistence type="predicted"/>
<accession>A0A5N6F782</accession>
<sequence length="158" mass="17967">MNIELLVSNIHRRGSQVVFVKDTIRKPLQPPRLRDFTLHRPASQPYDHLYSPTEKLVEGVRPQSLKAPFSDEVEAVTTDPIAEQEDFADPTDADEVDEATQYSNRGHMKDRRLNQRSSMQCAVLKNYSLVEGEKKMLDPNLSITMGAILWVLQTCSIT</sequence>
<dbReference type="Proteomes" id="UP000326799">
    <property type="component" value="Unassembled WGS sequence"/>
</dbReference>
<organism evidence="1 2">
    <name type="scientific">Aspergillus novoparasiticus</name>
    <dbReference type="NCBI Taxonomy" id="986946"/>
    <lineage>
        <taxon>Eukaryota</taxon>
        <taxon>Fungi</taxon>
        <taxon>Dikarya</taxon>
        <taxon>Ascomycota</taxon>
        <taxon>Pezizomycotina</taxon>
        <taxon>Eurotiomycetes</taxon>
        <taxon>Eurotiomycetidae</taxon>
        <taxon>Eurotiales</taxon>
        <taxon>Aspergillaceae</taxon>
        <taxon>Aspergillus</taxon>
        <taxon>Aspergillus subgen. Circumdati</taxon>
    </lineage>
</organism>
<evidence type="ECO:0000313" key="1">
    <source>
        <dbReference type="EMBL" id="KAB8224670.1"/>
    </source>
</evidence>
<dbReference type="EMBL" id="ML733398">
    <property type="protein sequence ID" value="KAB8224670.1"/>
    <property type="molecule type" value="Genomic_DNA"/>
</dbReference>
<reference evidence="1 2" key="1">
    <citation type="submission" date="2019-04" db="EMBL/GenBank/DDBJ databases">
        <title>Fungal friends and foes A comparative genomics study of 23 Aspergillus species from section Flavi.</title>
        <authorList>
            <consortium name="DOE Joint Genome Institute"/>
            <person name="Kjaerbolling I."/>
            <person name="Vesth T.C."/>
            <person name="Frisvad J.C."/>
            <person name="Nybo J.L."/>
            <person name="Theobald S."/>
            <person name="Kildgaard S."/>
            <person name="Petersen T.I."/>
            <person name="Kuo A."/>
            <person name="Sato A."/>
            <person name="Lyhne E.K."/>
            <person name="Kogle M.E."/>
            <person name="Wiebenga A."/>
            <person name="Kun R.S."/>
            <person name="Lubbers R.J."/>
            <person name="Makela M.R."/>
            <person name="Barry K."/>
            <person name="Chovatia M."/>
            <person name="Clum A."/>
            <person name="Daum C."/>
            <person name="Haridas S."/>
            <person name="He G."/>
            <person name="LaButti K."/>
            <person name="Lipzen A."/>
            <person name="Mondo S."/>
            <person name="Pangilinan J."/>
            <person name="Riley R."/>
            <person name="Salamov A."/>
            <person name="Simmons B.A."/>
            <person name="Magnuson J.K."/>
            <person name="Henrissat B."/>
            <person name="Mortensen U.H."/>
            <person name="Larsen T.O."/>
            <person name="De vries R.P."/>
            <person name="Grigoriev I.V."/>
            <person name="Machida M."/>
            <person name="Baker S.E."/>
            <person name="Andersen M.R."/>
        </authorList>
    </citation>
    <scope>NUCLEOTIDE SEQUENCE [LARGE SCALE GENOMIC DNA]</scope>
    <source>
        <strain evidence="1 2">CBS 126849</strain>
    </source>
</reference>
<name>A0A5N6F782_9EURO</name>
<dbReference type="AlphaFoldDB" id="A0A5N6F782"/>
<protein>
    <submittedName>
        <fullName evidence="1">Uncharacterized protein</fullName>
    </submittedName>
</protein>